<keyword evidence="2" id="KW-0496">Mitochondrion</keyword>
<dbReference type="EMBL" id="AP014838">
    <property type="protein sequence ID" value="BAS30611.1"/>
    <property type="molecule type" value="Genomic_DNA"/>
</dbReference>
<evidence type="ECO:0000313" key="2">
    <source>
        <dbReference type="EMBL" id="BAS30611.1"/>
    </source>
</evidence>
<dbReference type="InterPro" id="IPR043141">
    <property type="entry name" value="Ribosomal_uL10-like_sf"/>
</dbReference>
<accession>A0A0K2ST66</accession>
<protein>
    <recommendedName>
        <fullName evidence="3">Ribosomal protein L10</fullName>
    </recommendedName>
</protein>
<dbReference type="RefSeq" id="YP_009167050.1">
    <property type="nucleotide sequence ID" value="NC_027966.1"/>
</dbReference>
<proteinExistence type="inferred from homology"/>
<dbReference type="AlphaFoldDB" id="A0A0K2ST66"/>
<reference evidence="2" key="1">
    <citation type="journal article" date="2016" name="Gene">
        <title>Comparative mitochondrial genome analysis of Pythium insidiosum and related oomycete species provides new insights into genetic variation and phylogenetic relationships.</title>
        <authorList>
            <person name="Tangphatsornruang S."/>
            <person name="Ruang-areerate P."/>
            <person name="Sangsrakru D."/>
            <person name="Rujirawat T."/>
            <person name="Lohnoo T."/>
            <person name="Kittichotirat W."/>
            <person name="Patumcharoenpol P."/>
            <person name="Grenville-Briggs L.J."/>
            <person name="Krajaejun T."/>
        </authorList>
    </citation>
    <scope>NUCLEOTIDE SEQUENCE</scope>
    <source>
        <strain evidence="2">Pi-S</strain>
    </source>
</reference>
<evidence type="ECO:0000256" key="1">
    <source>
        <dbReference type="ARBA" id="ARBA00008889"/>
    </source>
</evidence>
<gene>
    <name evidence="2" type="primary">ymf98</name>
</gene>
<organism evidence="2">
    <name type="scientific">Pythium insidiosum</name>
    <name type="common">Pythiosis disease agent</name>
    <dbReference type="NCBI Taxonomy" id="114742"/>
    <lineage>
        <taxon>Eukaryota</taxon>
        <taxon>Sar</taxon>
        <taxon>Stramenopiles</taxon>
        <taxon>Oomycota</taxon>
        <taxon>Peronosporomycetes</taxon>
        <taxon>Pythiales</taxon>
        <taxon>Pythiaceae</taxon>
        <taxon>Pythium</taxon>
    </lineage>
</organism>
<evidence type="ECO:0008006" key="3">
    <source>
        <dbReference type="Google" id="ProtNLM"/>
    </source>
</evidence>
<dbReference type="Gene3D" id="3.30.70.1730">
    <property type="match status" value="1"/>
</dbReference>
<dbReference type="SUPFAM" id="SSF160369">
    <property type="entry name" value="Ribosomal protein L10-like"/>
    <property type="match status" value="1"/>
</dbReference>
<dbReference type="InterPro" id="IPR001790">
    <property type="entry name" value="Ribosomal_uL10"/>
</dbReference>
<dbReference type="GeneID" id="26038835"/>
<name>A0A0K2ST66_PYTIN</name>
<dbReference type="Pfam" id="PF00466">
    <property type="entry name" value="Ribosomal_L10"/>
    <property type="match status" value="1"/>
</dbReference>
<sequence length="142" mass="17144">MQNKKFKINQLQNIQQNYKYIYVFRYNDLKINEIITIKKKLKNLNYNIQILKQNITNKFFFEIKGQGSVLIIYGNEYVNLLNIMQAFKKTELIYLIVEKNIYSHLKLKNITSNSNNYINITLIQPFLNFLYYLRKTQKANIT</sequence>
<comment type="similarity">
    <text evidence="1">Belongs to the universal ribosomal protein uL10 family.</text>
</comment>
<geneLocation type="mitochondrion" evidence="2"/>